<reference evidence="2" key="2">
    <citation type="journal article" date="2013" name="Nat. Commun.">
        <title>Genome of the Chinese tree shrew.</title>
        <authorList>
            <person name="Fan Y."/>
            <person name="Huang Z.Y."/>
            <person name="Cao C.C."/>
            <person name="Chen C.S."/>
            <person name="Chen Y.X."/>
            <person name="Fan D.D."/>
            <person name="He J."/>
            <person name="Hou H.L."/>
            <person name="Hu L."/>
            <person name="Hu X.T."/>
            <person name="Jiang X.T."/>
            <person name="Lai R."/>
            <person name="Lang Y.S."/>
            <person name="Liang B."/>
            <person name="Liao S.G."/>
            <person name="Mu D."/>
            <person name="Ma Y.Y."/>
            <person name="Niu Y.Y."/>
            <person name="Sun X.Q."/>
            <person name="Xia J.Q."/>
            <person name="Xiao J."/>
            <person name="Xiong Z.Q."/>
            <person name="Xu L."/>
            <person name="Yang L."/>
            <person name="Zhang Y."/>
            <person name="Zhao W."/>
            <person name="Zhao X.D."/>
            <person name="Zheng Y.T."/>
            <person name="Zhou J.M."/>
            <person name="Zhu Y.B."/>
            <person name="Zhang G.J."/>
            <person name="Wang J."/>
            <person name="Yao Y.G."/>
        </authorList>
    </citation>
    <scope>NUCLEOTIDE SEQUENCE [LARGE SCALE GENOMIC DNA]</scope>
</reference>
<dbReference type="AlphaFoldDB" id="L9L4M0"/>
<keyword evidence="2" id="KW-1185">Reference proteome</keyword>
<dbReference type="EMBL" id="KB320577">
    <property type="protein sequence ID" value="ELW68357.1"/>
    <property type="molecule type" value="Genomic_DNA"/>
</dbReference>
<accession>L9L4M0</accession>
<dbReference type="InParanoid" id="L9L4M0"/>
<protein>
    <submittedName>
        <fullName evidence="1">Uncharacterized protein</fullName>
    </submittedName>
</protein>
<evidence type="ECO:0000313" key="1">
    <source>
        <dbReference type="EMBL" id="ELW68357.1"/>
    </source>
</evidence>
<evidence type="ECO:0000313" key="2">
    <source>
        <dbReference type="Proteomes" id="UP000011518"/>
    </source>
</evidence>
<reference evidence="2" key="1">
    <citation type="submission" date="2012-07" db="EMBL/GenBank/DDBJ databases">
        <title>Genome of the Chinese tree shrew, a rising model animal genetically related to primates.</title>
        <authorList>
            <person name="Zhang G."/>
            <person name="Fan Y."/>
            <person name="Yao Y."/>
            <person name="Huang Z."/>
        </authorList>
    </citation>
    <scope>NUCLEOTIDE SEQUENCE [LARGE SCALE GENOMIC DNA]</scope>
</reference>
<proteinExistence type="predicted"/>
<name>L9L4M0_TUPCH</name>
<sequence length="67" mass="6887">MTLDGRSSQGKAVDASVPLEQHFFDQGPTISMIASVQSLVTTTAVIAAITATCTTIAAATYHHSPAP</sequence>
<dbReference type="Proteomes" id="UP000011518">
    <property type="component" value="Unassembled WGS sequence"/>
</dbReference>
<gene>
    <name evidence="1" type="ORF">TREES_T100007478</name>
</gene>
<organism evidence="1 2">
    <name type="scientific">Tupaia chinensis</name>
    <name type="common">Chinese tree shrew</name>
    <name type="synonym">Tupaia belangeri chinensis</name>
    <dbReference type="NCBI Taxonomy" id="246437"/>
    <lineage>
        <taxon>Eukaryota</taxon>
        <taxon>Metazoa</taxon>
        <taxon>Chordata</taxon>
        <taxon>Craniata</taxon>
        <taxon>Vertebrata</taxon>
        <taxon>Euteleostomi</taxon>
        <taxon>Mammalia</taxon>
        <taxon>Eutheria</taxon>
        <taxon>Euarchontoglires</taxon>
        <taxon>Scandentia</taxon>
        <taxon>Tupaiidae</taxon>
        <taxon>Tupaia</taxon>
    </lineage>
</organism>